<feature type="binding site" evidence="2">
    <location>
        <position position="102"/>
    </location>
    <ligand>
        <name>ATP</name>
        <dbReference type="ChEBI" id="CHEBI:30616"/>
    </ligand>
</feature>
<dbReference type="KEGG" id="ahb:bsdtb5_17800"/>
<keyword evidence="1 2" id="KW-0819">tRNA processing</keyword>
<comment type="caution">
    <text evidence="2">Lacks conserved residue(s) required for the propagation of feature annotation.</text>
</comment>
<dbReference type="InterPro" id="IPR008513">
    <property type="entry name" value="tRNA(Met)_cyd_acetate_ligase"/>
</dbReference>
<dbReference type="EC" id="6.3.4.-" evidence="2"/>
<feature type="binding site" evidence="2">
    <location>
        <position position="174"/>
    </location>
    <ligand>
        <name>ATP</name>
        <dbReference type="ChEBI" id="CHEBI:30616"/>
    </ligand>
</feature>
<gene>
    <name evidence="2" type="primary">tmcAL</name>
    <name evidence="3" type="ORF">bsdtb5_17800</name>
</gene>
<dbReference type="GO" id="GO:0016879">
    <property type="term" value="F:ligase activity, forming carbon-nitrogen bonds"/>
    <property type="evidence" value="ECO:0007669"/>
    <property type="project" value="UniProtKB-UniRule"/>
</dbReference>
<dbReference type="GO" id="GO:0005524">
    <property type="term" value="F:ATP binding"/>
    <property type="evidence" value="ECO:0007669"/>
    <property type="project" value="UniProtKB-KW"/>
</dbReference>
<dbReference type="SUPFAM" id="SSF52374">
    <property type="entry name" value="Nucleotidylyl transferase"/>
    <property type="match status" value="1"/>
</dbReference>
<dbReference type="HAMAP" id="MF_01539">
    <property type="entry name" value="TmcAL"/>
    <property type="match status" value="1"/>
</dbReference>
<dbReference type="InterPro" id="IPR014729">
    <property type="entry name" value="Rossmann-like_a/b/a_fold"/>
</dbReference>
<dbReference type="Proteomes" id="UP000595897">
    <property type="component" value="Chromosome"/>
</dbReference>
<feature type="binding site" evidence="2">
    <location>
        <begin position="7"/>
        <end position="20"/>
    </location>
    <ligand>
        <name>ATP</name>
        <dbReference type="ChEBI" id="CHEBI:30616"/>
    </ligand>
</feature>
<comment type="function">
    <text evidence="2">Catalyzes the formation of N(4)-acetylcytidine (ac(4)C) at the wobble position of elongator tRNA(Met), using acetate and ATP as substrates. First activates an acetate ion to form acetyladenylate (Ac-AMP) and then transfers the acetyl group to tRNA to form ac(4)C34.</text>
</comment>
<dbReference type="GO" id="GO:0006400">
    <property type="term" value="P:tRNA modification"/>
    <property type="evidence" value="ECO:0007669"/>
    <property type="project" value="UniProtKB-UniRule"/>
</dbReference>
<keyword evidence="2" id="KW-0547">Nucleotide-binding</keyword>
<keyword evidence="2" id="KW-0067">ATP-binding</keyword>
<keyword evidence="2" id="KW-0963">Cytoplasm</keyword>
<comment type="similarity">
    <text evidence="2">Belongs to the TmcAL family.</text>
</comment>
<comment type="catalytic activity">
    <reaction evidence="2">
        <text>cytidine(34) in elongator tRNA(Met) + acetate + ATP = N(4)-acetylcytidine(34) in elongator tRNA(Met) + AMP + diphosphate</text>
        <dbReference type="Rhea" id="RHEA:58144"/>
        <dbReference type="Rhea" id="RHEA-COMP:10693"/>
        <dbReference type="Rhea" id="RHEA-COMP:10694"/>
        <dbReference type="ChEBI" id="CHEBI:30089"/>
        <dbReference type="ChEBI" id="CHEBI:30616"/>
        <dbReference type="ChEBI" id="CHEBI:33019"/>
        <dbReference type="ChEBI" id="CHEBI:74900"/>
        <dbReference type="ChEBI" id="CHEBI:82748"/>
        <dbReference type="ChEBI" id="CHEBI:456215"/>
    </reaction>
</comment>
<sequence length="419" mass="47437">MKIVGLIAEYNPFHNGHKYHIEKAKELTNADYAVVIMSGNFVQRGTPAILDKYTRTEIALKNGADLVLELPICYSTASAEFFALGAISTLDKLGIIDSICFGSECGDIEVLTQIAELLINEPPKLSEFITNYMKTGITYPLARTKAIVEYLKMCDNNTFSYDITELEKLLLSPNNILGIEYIKAIKRLNSSIVPTTIKRKDSNFHDTELNNSFSSATAIRKAFRENLISTVYSSIPENSVQLLEDRYQKTFPILDNDLSLLLKYKLLFENTNTLTNYIDVSGGLENRISNLYNQYKDFQDFALLLKTKHLTLTRVTRALLHILLNIRIDTYGTIITSGTIKYARILGFRKESSHLIKSIKNMDQIVLITKMADAKSLLDETGSILLDLDVLATDLYNSIVYQKFGYEIKNDYLHEIVII</sequence>
<dbReference type="AlphaFoldDB" id="A0A7R7EKR0"/>
<dbReference type="NCBIfam" id="NF010191">
    <property type="entry name" value="PRK13670.1"/>
    <property type="match status" value="1"/>
</dbReference>
<dbReference type="Gene3D" id="3.40.50.620">
    <property type="entry name" value="HUPs"/>
    <property type="match status" value="1"/>
</dbReference>
<accession>A0A7R7EKR0</accession>
<dbReference type="EMBL" id="AP024169">
    <property type="protein sequence ID" value="BCN30485.1"/>
    <property type="molecule type" value="Genomic_DNA"/>
</dbReference>
<dbReference type="PANTHER" id="PTHR37825">
    <property type="entry name" value="TRNA(MET) CYTIDINE ACETATE LIGASE"/>
    <property type="match status" value="1"/>
</dbReference>
<name>A0A7R7EKR0_9FIRM</name>
<keyword evidence="2" id="KW-0436">Ligase</keyword>
<dbReference type="GO" id="GO:0000049">
    <property type="term" value="F:tRNA binding"/>
    <property type="evidence" value="ECO:0007669"/>
    <property type="project" value="UniProtKB-KW"/>
</dbReference>
<keyword evidence="4" id="KW-1185">Reference proteome</keyword>
<dbReference type="GO" id="GO:0005737">
    <property type="term" value="C:cytoplasm"/>
    <property type="evidence" value="ECO:0007669"/>
    <property type="project" value="UniProtKB-SubCell"/>
</dbReference>
<reference evidence="3 4" key="1">
    <citation type="submission" date="2020-11" db="EMBL/GenBank/DDBJ databases">
        <title>Draft genome sequencing of a Lachnospiraceae strain isolated from anoxic soil subjected to BSD treatment.</title>
        <authorList>
            <person name="Uek A."/>
            <person name="Tonouchi A."/>
        </authorList>
    </citation>
    <scope>NUCLEOTIDE SEQUENCE [LARGE SCALE GENOMIC DNA]</scope>
    <source>
        <strain evidence="3 4">TB5</strain>
    </source>
</reference>
<evidence type="ECO:0000313" key="3">
    <source>
        <dbReference type="EMBL" id="BCN30485.1"/>
    </source>
</evidence>
<protein>
    <recommendedName>
        <fullName evidence="2">tRNA(Met) cytidine acetate ligase</fullName>
        <ecNumber evidence="2">6.3.4.-</ecNumber>
    </recommendedName>
</protein>
<evidence type="ECO:0000256" key="2">
    <source>
        <dbReference type="HAMAP-Rule" id="MF_01539"/>
    </source>
</evidence>
<keyword evidence="2" id="KW-0820">tRNA-binding</keyword>
<feature type="binding site" evidence="2">
    <location>
        <position position="199"/>
    </location>
    <ligand>
        <name>ATP</name>
        <dbReference type="ChEBI" id="CHEBI:30616"/>
    </ligand>
</feature>
<keyword evidence="2" id="KW-0694">RNA-binding</keyword>
<organism evidence="3 4">
    <name type="scientific">Anaeromicropila herbilytica</name>
    <dbReference type="NCBI Taxonomy" id="2785025"/>
    <lineage>
        <taxon>Bacteria</taxon>
        <taxon>Bacillati</taxon>
        <taxon>Bacillota</taxon>
        <taxon>Clostridia</taxon>
        <taxon>Lachnospirales</taxon>
        <taxon>Lachnospiraceae</taxon>
        <taxon>Anaeromicropila</taxon>
    </lineage>
</organism>
<evidence type="ECO:0000313" key="4">
    <source>
        <dbReference type="Proteomes" id="UP000595897"/>
    </source>
</evidence>
<dbReference type="PANTHER" id="PTHR37825:SF1">
    <property type="entry name" value="TRNA(MET) CYTIDINE ACETATE LIGASE"/>
    <property type="match status" value="1"/>
</dbReference>
<evidence type="ECO:0000256" key="1">
    <source>
        <dbReference type="ARBA" id="ARBA00022694"/>
    </source>
</evidence>
<dbReference type="Pfam" id="PF05636">
    <property type="entry name" value="HIGH_NTase1"/>
    <property type="match status" value="1"/>
</dbReference>
<comment type="subcellular location">
    <subcellularLocation>
        <location evidence="2">Cytoplasm</location>
    </subcellularLocation>
</comment>
<proteinExistence type="inferred from homology"/>
<dbReference type="RefSeq" id="WP_271715700.1">
    <property type="nucleotide sequence ID" value="NZ_AP024169.1"/>
</dbReference>